<dbReference type="RefSeq" id="XP_041545538.1">
    <property type="nucleotide sequence ID" value="XM_041692121.1"/>
</dbReference>
<evidence type="ECO:0000313" key="2">
    <source>
        <dbReference type="Proteomes" id="UP000661280"/>
    </source>
</evidence>
<dbReference type="EMBL" id="AP024430">
    <property type="protein sequence ID" value="BCS01776.1"/>
    <property type="molecule type" value="Genomic_DNA"/>
</dbReference>
<dbReference type="Proteomes" id="UP000661280">
    <property type="component" value="Chromosome 6"/>
</dbReference>
<accession>A0A7R7WFE5</accession>
<reference evidence="1" key="2">
    <citation type="submission" date="2021-02" db="EMBL/GenBank/DDBJ databases">
        <title>Aspergillus luchuensis mut. kawachii IFO 4304 genome sequence.</title>
        <authorList>
            <person name="Mori K."/>
            <person name="Kadooka C."/>
            <person name="Goto M."/>
            <person name="Futagami T."/>
        </authorList>
    </citation>
    <scope>NUCLEOTIDE SEQUENCE</scope>
    <source>
        <strain evidence="1">IFO 4308</strain>
    </source>
</reference>
<keyword evidence="2" id="KW-1185">Reference proteome</keyword>
<dbReference type="GeneID" id="64963097"/>
<gene>
    <name evidence="1" type="ORF">AKAW2_60040A</name>
</gene>
<evidence type="ECO:0000313" key="1">
    <source>
        <dbReference type="EMBL" id="BCS01776.1"/>
    </source>
</evidence>
<protein>
    <submittedName>
        <fullName evidence="1">Uncharacterized protein</fullName>
    </submittedName>
</protein>
<name>A0A7R7WFE5_ASPKA</name>
<dbReference type="AlphaFoldDB" id="A0A7R7WFE5"/>
<proteinExistence type="predicted"/>
<organism evidence="1 2">
    <name type="scientific">Aspergillus kawachii</name>
    <name type="common">White koji mold</name>
    <name type="synonym">Aspergillus awamori var. kawachi</name>
    <dbReference type="NCBI Taxonomy" id="1069201"/>
    <lineage>
        <taxon>Eukaryota</taxon>
        <taxon>Fungi</taxon>
        <taxon>Dikarya</taxon>
        <taxon>Ascomycota</taxon>
        <taxon>Pezizomycotina</taxon>
        <taxon>Eurotiomycetes</taxon>
        <taxon>Eurotiomycetidae</taxon>
        <taxon>Eurotiales</taxon>
        <taxon>Aspergillaceae</taxon>
        <taxon>Aspergillus</taxon>
        <taxon>Aspergillus subgen. Circumdati</taxon>
    </lineage>
</organism>
<sequence length="102" mass="11663">MNRALLFSLYETTDRDESGESLLNVKSRFTQHQPLTVQLRLVIRTYKPPGTDVWDADFPRIAGQAWSHTRLECTLLGRMRSGDRPLIPVFNVPFSDGFPAKD</sequence>
<dbReference type="KEGG" id="aluc:AKAW2_60040A"/>
<reference evidence="1" key="1">
    <citation type="submission" date="2021-01" db="EMBL/GenBank/DDBJ databases">
        <authorList>
            <consortium name="Aspergillus luchuensis mut. kawachii IFO 4304 genome sequencing consortium"/>
            <person name="Kazuki M."/>
            <person name="Futagami T."/>
        </authorList>
    </citation>
    <scope>NUCLEOTIDE SEQUENCE</scope>
    <source>
        <strain evidence="1">IFO 4308</strain>
    </source>
</reference>